<dbReference type="Pfam" id="PF13581">
    <property type="entry name" value="HATPase_c_2"/>
    <property type="match status" value="1"/>
</dbReference>
<dbReference type="EMBL" id="JAPFQI010000014">
    <property type="protein sequence ID" value="MCW8087193.1"/>
    <property type="molecule type" value="Genomic_DNA"/>
</dbReference>
<reference evidence="10 11" key="1">
    <citation type="submission" date="2022-10" db="EMBL/GenBank/DDBJ databases">
        <title>Roseococcus glaciei nov., sp. nov., isolated from glacier.</title>
        <authorList>
            <person name="Liu Q."/>
            <person name="Xin Y.-H."/>
        </authorList>
    </citation>
    <scope>NUCLEOTIDE SEQUENCE [LARGE SCALE GENOMIC DNA]</scope>
    <source>
        <strain evidence="10 11">MDT2-1-1</strain>
    </source>
</reference>
<dbReference type="PANTHER" id="PTHR41523:SF8">
    <property type="entry name" value="ETHYLENE RESPONSE SENSOR PROTEIN"/>
    <property type="match status" value="1"/>
</dbReference>
<evidence type="ECO:0000256" key="2">
    <source>
        <dbReference type="ARBA" id="ARBA00012438"/>
    </source>
</evidence>
<keyword evidence="8" id="KW-1133">Transmembrane helix</keyword>
<keyword evidence="8" id="KW-0812">Transmembrane</keyword>
<accession>A0ABT3NYJ0</accession>
<dbReference type="SMART" id="SM00387">
    <property type="entry name" value="HATPase_c"/>
    <property type="match status" value="1"/>
</dbReference>
<dbReference type="RefSeq" id="WP_301591414.1">
    <property type="nucleotide sequence ID" value="NZ_JAPFQI010000014.1"/>
</dbReference>
<gene>
    <name evidence="10" type="ORF">OF850_16285</name>
</gene>
<comment type="caution">
    <text evidence="10">The sequence shown here is derived from an EMBL/GenBank/DDBJ whole genome shotgun (WGS) entry which is preliminary data.</text>
</comment>
<dbReference type="SUPFAM" id="SSF55874">
    <property type="entry name" value="ATPase domain of HSP90 chaperone/DNA topoisomerase II/histidine kinase"/>
    <property type="match status" value="1"/>
</dbReference>
<keyword evidence="5" id="KW-0547">Nucleotide-binding</keyword>
<keyword evidence="3" id="KW-0597">Phosphoprotein</keyword>
<dbReference type="Gene3D" id="3.30.450.20">
    <property type="entry name" value="PAS domain"/>
    <property type="match status" value="2"/>
</dbReference>
<evidence type="ECO:0000256" key="4">
    <source>
        <dbReference type="ARBA" id="ARBA00022679"/>
    </source>
</evidence>
<dbReference type="Proteomes" id="UP001526430">
    <property type="component" value="Unassembled WGS sequence"/>
</dbReference>
<evidence type="ECO:0000256" key="7">
    <source>
        <dbReference type="ARBA" id="ARBA00022840"/>
    </source>
</evidence>
<keyword evidence="4" id="KW-0808">Transferase</keyword>
<evidence type="ECO:0000256" key="3">
    <source>
        <dbReference type="ARBA" id="ARBA00022553"/>
    </source>
</evidence>
<name>A0ABT3NYJ0_9PROT</name>
<dbReference type="GO" id="GO:0005524">
    <property type="term" value="F:ATP binding"/>
    <property type="evidence" value="ECO:0007669"/>
    <property type="project" value="UniProtKB-KW"/>
</dbReference>
<protein>
    <recommendedName>
        <fullName evidence="2">histidine kinase</fullName>
        <ecNumber evidence="2">2.7.13.3</ecNumber>
    </recommendedName>
</protein>
<evidence type="ECO:0000313" key="11">
    <source>
        <dbReference type="Proteomes" id="UP001526430"/>
    </source>
</evidence>
<dbReference type="InterPro" id="IPR003594">
    <property type="entry name" value="HATPase_dom"/>
</dbReference>
<dbReference type="EC" id="2.7.13.3" evidence="2"/>
<evidence type="ECO:0000256" key="8">
    <source>
        <dbReference type="SAM" id="Phobius"/>
    </source>
</evidence>
<evidence type="ECO:0000256" key="5">
    <source>
        <dbReference type="ARBA" id="ARBA00022741"/>
    </source>
</evidence>
<proteinExistence type="predicted"/>
<keyword evidence="11" id="KW-1185">Reference proteome</keyword>
<dbReference type="PANTHER" id="PTHR41523">
    <property type="entry name" value="TWO-COMPONENT SYSTEM SENSOR PROTEIN"/>
    <property type="match status" value="1"/>
</dbReference>
<evidence type="ECO:0000256" key="6">
    <source>
        <dbReference type="ARBA" id="ARBA00022777"/>
    </source>
</evidence>
<comment type="catalytic activity">
    <reaction evidence="1">
        <text>ATP + protein L-histidine = ADP + protein N-phospho-L-histidine.</text>
        <dbReference type="EC" id="2.7.13.3"/>
    </reaction>
</comment>
<dbReference type="Pfam" id="PF07568">
    <property type="entry name" value="HisKA_2"/>
    <property type="match status" value="1"/>
</dbReference>
<evidence type="ECO:0000259" key="9">
    <source>
        <dbReference type="SMART" id="SM00387"/>
    </source>
</evidence>
<dbReference type="Gene3D" id="3.30.565.10">
    <property type="entry name" value="Histidine kinase-like ATPase, C-terminal domain"/>
    <property type="match status" value="1"/>
</dbReference>
<organism evidence="10 11">
    <name type="scientific">Sabulicella glaciei</name>
    <dbReference type="NCBI Taxonomy" id="2984948"/>
    <lineage>
        <taxon>Bacteria</taxon>
        <taxon>Pseudomonadati</taxon>
        <taxon>Pseudomonadota</taxon>
        <taxon>Alphaproteobacteria</taxon>
        <taxon>Acetobacterales</taxon>
        <taxon>Acetobacteraceae</taxon>
        <taxon>Sabulicella</taxon>
    </lineage>
</organism>
<sequence length="551" mass="59531">MIFSGIRSRLVALVLVAGIPVAIIAGANAWQKYEQSLTAIAERATVIGEADAVRHALALNDLENLVRGLARFQNFASLSPVDCSRILGRMRGLFDGRYTDLWFLDPDGRLLCNSHGTQGSETANAGFLARLRQERSYILGKFVLDPGSGRVELPAAAPLLEGDAVIAVAGASIRADWFTAENREDATRHHTWLLDSAHRPYPPQDERQAALLPEATLMAALSEAPGRYTRVGASSVGGDFAYSISAPDRGMRVLVGVPAAEARREARNQLITRLTELTFFLLTCLFIVLAGTELSCARPLRRLAHTVRAWKPETTFAPPTTAWDPAEVSDVGSALASASRAIARREADLRKALSQRDRLLSEIHHRVKNNLQIVASLLNMQCDRIGDSEMRAEFETARDRVQALATLHRYLDTEGAGTVVPVAPLLRELASQVVAGSDTVVEAENVILPAEQATSLALLVTEALLNVSRHAFPEGESGRVTITLRRKAGQAVLEVRDDGRGLPDGREEGMGLSLIRGFAAHLGGTSQLEQCDGTVLRVEFPLPGPAMGEAA</sequence>
<evidence type="ECO:0000256" key="1">
    <source>
        <dbReference type="ARBA" id="ARBA00000085"/>
    </source>
</evidence>
<dbReference type="InterPro" id="IPR036890">
    <property type="entry name" value="HATPase_C_sf"/>
</dbReference>
<dbReference type="CDD" id="cd18773">
    <property type="entry name" value="PDC1_HK_sensor"/>
    <property type="match status" value="1"/>
</dbReference>
<keyword evidence="8" id="KW-0472">Membrane</keyword>
<feature type="transmembrane region" description="Helical" evidence="8">
    <location>
        <begin position="277"/>
        <end position="296"/>
    </location>
</feature>
<evidence type="ECO:0000313" key="10">
    <source>
        <dbReference type="EMBL" id="MCW8087193.1"/>
    </source>
</evidence>
<keyword evidence="7 10" id="KW-0067">ATP-binding</keyword>
<feature type="domain" description="Histidine kinase/HSP90-like ATPase" evidence="9">
    <location>
        <begin position="451"/>
        <end position="544"/>
    </location>
</feature>
<dbReference type="InterPro" id="IPR011495">
    <property type="entry name" value="Sig_transdc_His_kin_sub2_dim/P"/>
</dbReference>
<keyword evidence="6" id="KW-0418">Kinase</keyword>